<sequence>MLVIQTLLSTLLSLSVFSSIAVAAPLPVLENEVQNVFALVDKPPPLPTLEDVENQLNVPAGESLFYSCDNEDPAQGTCKQAKEWAKENHPDLKVLSQLWINSSYPDPWQTDEQISTKFWDIASKAMAVKSSGTVYVVLPPWESADGKDWYDSSYWARIEWTELQSNGAVTSVIRVNAATGATIRIK</sequence>
<proteinExistence type="predicted"/>
<dbReference type="Proteomes" id="UP000054270">
    <property type="component" value="Unassembled WGS sequence"/>
</dbReference>
<dbReference type="EMBL" id="KN817691">
    <property type="protein sequence ID" value="KJA14179.1"/>
    <property type="molecule type" value="Genomic_DNA"/>
</dbReference>
<reference evidence="3" key="1">
    <citation type="submission" date="2014-04" db="EMBL/GenBank/DDBJ databases">
        <title>Evolutionary Origins and Diversification of the Mycorrhizal Mutualists.</title>
        <authorList>
            <consortium name="DOE Joint Genome Institute"/>
            <consortium name="Mycorrhizal Genomics Consortium"/>
            <person name="Kohler A."/>
            <person name="Kuo A."/>
            <person name="Nagy L.G."/>
            <person name="Floudas D."/>
            <person name="Copeland A."/>
            <person name="Barry K.W."/>
            <person name="Cichocki N."/>
            <person name="Veneault-Fourrey C."/>
            <person name="LaButti K."/>
            <person name="Lindquist E.A."/>
            <person name="Lipzen A."/>
            <person name="Lundell T."/>
            <person name="Morin E."/>
            <person name="Murat C."/>
            <person name="Riley R."/>
            <person name="Ohm R."/>
            <person name="Sun H."/>
            <person name="Tunlid A."/>
            <person name="Henrissat B."/>
            <person name="Grigoriev I.V."/>
            <person name="Hibbett D.S."/>
            <person name="Martin F."/>
        </authorList>
    </citation>
    <scope>NUCLEOTIDE SEQUENCE [LARGE SCALE GENOMIC DNA]</scope>
    <source>
        <strain evidence="3">FD-334 SS-4</strain>
    </source>
</reference>
<dbReference type="SUPFAM" id="SSF52309">
    <property type="entry name" value="N-(deoxy)ribosyltransferase-like"/>
    <property type="match status" value="1"/>
</dbReference>
<evidence type="ECO:0000313" key="2">
    <source>
        <dbReference type="EMBL" id="KJA14179.1"/>
    </source>
</evidence>
<gene>
    <name evidence="2" type="ORF">HYPSUDRAFT_220610</name>
</gene>
<evidence type="ECO:0008006" key="4">
    <source>
        <dbReference type="Google" id="ProtNLM"/>
    </source>
</evidence>
<evidence type="ECO:0000256" key="1">
    <source>
        <dbReference type="SAM" id="SignalP"/>
    </source>
</evidence>
<evidence type="ECO:0000313" key="3">
    <source>
        <dbReference type="Proteomes" id="UP000054270"/>
    </source>
</evidence>
<accession>A0A0D2N4X1</accession>
<keyword evidence="1" id="KW-0732">Signal</keyword>
<organism evidence="2 3">
    <name type="scientific">Hypholoma sublateritium (strain FD-334 SS-4)</name>
    <dbReference type="NCBI Taxonomy" id="945553"/>
    <lineage>
        <taxon>Eukaryota</taxon>
        <taxon>Fungi</taxon>
        <taxon>Dikarya</taxon>
        <taxon>Basidiomycota</taxon>
        <taxon>Agaricomycotina</taxon>
        <taxon>Agaricomycetes</taxon>
        <taxon>Agaricomycetidae</taxon>
        <taxon>Agaricales</taxon>
        <taxon>Agaricineae</taxon>
        <taxon>Strophariaceae</taxon>
        <taxon>Hypholoma</taxon>
    </lineage>
</organism>
<dbReference type="STRING" id="945553.A0A0D2N4X1"/>
<dbReference type="OrthoDB" id="2960696at2759"/>
<keyword evidence="3" id="KW-1185">Reference proteome</keyword>
<feature type="chain" id="PRO_5002248325" description="Secreted protein" evidence="1">
    <location>
        <begin position="24"/>
        <end position="186"/>
    </location>
</feature>
<name>A0A0D2N4X1_HYPSF</name>
<feature type="signal peptide" evidence="1">
    <location>
        <begin position="1"/>
        <end position="23"/>
    </location>
</feature>
<dbReference type="AlphaFoldDB" id="A0A0D2N4X1"/>
<protein>
    <recommendedName>
        <fullName evidence="4">Secreted protein</fullName>
    </recommendedName>
</protein>